<protein>
    <submittedName>
        <fullName evidence="5">Copper binding protein, plastocyanin/azurin family</fullName>
    </submittedName>
</protein>
<evidence type="ECO:0000256" key="1">
    <source>
        <dbReference type="ARBA" id="ARBA00022723"/>
    </source>
</evidence>
<organism evidence="5 6">
    <name type="scientific">Geodermatophilus aquaeductus</name>
    <dbReference type="NCBI Taxonomy" id="1564161"/>
    <lineage>
        <taxon>Bacteria</taxon>
        <taxon>Bacillati</taxon>
        <taxon>Actinomycetota</taxon>
        <taxon>Actinomycetes</taxon>
        <taxon>Geodermatophilales</taxon>
        <taxon>Geodermatophilaceae</taxon>
        <taxon>Geodermatophilus</taxon>
    </lineage>
</organism>
<keyword evidence="2" id="KW-0186">Copper</keyword>
<dbReference type="InterPro" id="IPR008972">
    <property type="entry name" value="Cupredoxin"/>
</dbReference>
<keyword evidence="1" id="KW-0479">Metal-binding</keyword>
<dbReference type="Proteomes" id="UP000317484">
    <property type="component" value="Unassembled WGS sequence"/>
</dbReference>
<gene>
    <name evidence="5" type="ORF">SAMN06273567_11042</name>
</gene>
<dbReference type="GO" id="GO:0005507">
    <property type="term" value="F:copper ion binding"/>
    <property type="evidence" value="ECO:0007669"/>
    <property type="project" value="InterPro"/>
</dbReference>
<dbReference type="GO" id="GO:0009055">
    <property type="term" value="F:electron transfer activity"/>
    <property type="evidence" value="ECO:0007669"/>
    <property type="project" value="InterPro"/>
</dbReference>
<feature type="domain" description="Blue (type 1) copper" evidence="4">
    <location>
        <begin position="74"/>
        <end position="124"/>
    </location>
</feature>
<evidence type="ECO:0000256" key="2">
    <source>
        <dbReference type="ARBA" id="ARBA00023008"/>
    </source>
</evidence>
<feature type="region of interest" description="Disordered" evidence="3">
    <location>
        <begin position="7"/>
        <end position="35"/>
    </location>
</feature>
<dbReference type="RefSeq" id="WP_221888319.1">
    <property type="nucleotide sequence ID" value="NZ_FXTJ01000010.1"/>
</dbReference>
<reference evidence="5 6" key="1">
    <citation type="submission" date="2017-05" db="EMBL/GenBank/DDBJ databases">
        <authorList>
            <person name="Varghese N."/>
            <person name="Submissions S."/>
        </authorList>
    </citation>
    <scope>NUCLEOTIDE SEQUENCE [LARGE SCALE GENOMIC DNA]</scope>
    <source>
        <strain evidence="5 6">DSM 46834</strain>
    </source>
</reference>
<dbReference type="Gene3D" id="2.60.40.420">
    <property type="entry name" value="Cupredoxins - blue copper proteins"/>
    <property type="match status" value="1"/>
</dbReference>
<accession>A0A521FM12</accession>
<proteinExistence type="predicted"/>
<dbReference type="AlphaFoldDB" id="A0A521FM12"/>
<evidence type="ECO:0000313" key="5">
    <source>
        <dbReference type="EMBL" id="SMO96640.1"/>
    </source>
</evidence>
<dbReference type="EMBL" id="FXTJ01000010">
    <property type="protein sequence ID" value="SMO96640.1"/>
    <property type="molecule type" value="Genomic_DNA"/>
</dbReference>
<dbReference type="InterPro" id="IPR000923">
    <property type="entry name" value="BlueCu_1"/>
</dbReference>
<keyword evidence="6" id="KW-1185">Reference proteome</keyword>
<sequence length="125" mass="13084">MLLLAAACSSPEDDDGAEASATAVPGAPTLRGTVGTEDSEDAFEIALVDEDGAPVTELPAGQYNVEVTDHSGVHDFHLSGGDGAVDEKTGIREQGETTWVVTFEPGDYRYICDPHPSMNGLFTVT</sequence>
<evidence type="ECO:0000313" key="6">
    <source>
        <dbReference type="Proteomes" id="UP000317484"/>
    </source>
</evidence>
<name>A0A521FM12_9ACTN</name>
<evidence type="ECO:0000259" key="4">
    <source>
        <dbReference type="Pfam" id="PF00127"/>
    </source>
</evidence>
<evidence type="ECO:0000256" key="3">
    <source>
        <dbReference type="SAM" id="MobiDB-lite"/>
    </source>
</evidence>
<dbReference type="SUPFAM" id="SSF49503">
    <property type="entry name" value="Cupredoxins"/>
    <property type="match status" value="1"/>
</dbReference>
<dbReference type="Pfam" id="PF00127">
    <property type="entry name" value="Copper-bind"/>
    <property type="match status" value="1"/>
</dbReference>